<reference evidence="2" key="2">
    <citation type="submission" date="2015-01" db="EMBL/GenBank/DDBJ databases">
        <title>Evolutionary Origins and Diversification of the Mycorrhizal Mutualists.</title>
        <authorList>
            <consortium name="DOE Joint Genome Institute"/>
            <consortium name="Mycorrhizal Genomics Consortium"/>
            <person name="Kohler A."/>
            <person name="Kuo A."/>
            <person name="Nagy L.G."/>
            <person name="Floudas D."/>
            <person name="Copeland A."/>
            <person name="Barry K.W."/>
            <person name="Cichocki N."/>
            <person name="Veneault-Fourrey C."/>
            <person name="LaButti K."/>
            <person name="Lindquist E.A."/>
            <person name="Lipzen A."/>
            <person name="Lundell T."/>
            <person name="Morin E."/>
            <person name="Murat C."/>
            <person name="Riley R."/>
            <person name="Ohm R."/>
            <person name="Sun H."/>
            <person name="Tunlid A."/>
            <person name="Henrissat B."/>
            <person name="Grigoriev I.V."/>
            <person name="Hibbett D.S."/>
            <person name="Martin F."/>
        </authorList>
    </citation>
    <scope>NUCLEOTIDE SEQUENCE [LARGE SCALE GENOMIC DNA]</scope>
    <source>
        <strain evidence="2">ATCC 200175</strain>
    </source>
</reference>
<dbReference type="AlphaFoldDB" id="A0A0C9TAY6"/>
<dbReference type="HOGENOM" id="CLU_095027_0_0_1"/>
<gene>
    <name evidence="1" type="ORF">PAXINDRAFT_54741</name>
</gene>
<dbReference type="Proteomes" id="UP000053647">
    <property type="component" value="Unassembled WGS sequence"/>
</dbReference>
<accession>A0A0C9TAY6</accession>
<proteinExistence type="predicted"/>
<name>A0A0C9TAY6_PAXIN</name>
<evidence type="ECO:0000313" key="2">
    <source>
        <dbReference type="Proteomes" id="UP000053647"/>
    </source>
</evidence>
<feature type="non-terminal residue" evidence="1">
    <location>
        <position position="155"/>
    </location>
</feature>
<organism evidence="1 2">
    <name type="scientific">Paxillus involutus ATCC 200175</name>
    <dbReference type="NCBI Taxonomy" id="664439"/>
    <lineage>
        <taxon>Eukaryota</taxon>
        <taxon>Fungi</taxon>
        <taxon>Dikarya</taxon>
        <taxon>Basidiomycota</taxon>
        <taxon>Agaricomycotina</taxon>
        <taxon>Agaricomycetes</taxon>
        <taxon>Agaricomycetidae</taxon>
        <taxon>Boletales</taxon>
        <taxon>Paxilineae</taxon>
        <taxon>Paxillaceae</taxon>
        <taxon>Paxillus</taxon>
    </lineage>
</organism>
<protein>
    <submittedName>
        <fullName evidence="1">Uncharacterized protein</fullName>
    </submittedName>
</protein>
<dbReference type="OrthoDB" id="3210866at2759"/>
<keyword evidence="2" id="KW-1185">Reference proteome</keyword>
<feature type="non-terminal residue" evidence="1">
    <location>
        <position position="1"/>
    </location>
</feature>
<sequence length="155" mass="17754">LGDRSILTLTPADIPDPVAVSFANDIPRLNTMWDDVTPHWQGESVLKIKGHPIAIERWPEGTKHRWSGWRAIVHRYRQGTPEEFWQEFSVDGRRMSFTTIVTCLREDRKRESEQAARTAQEGSVQFTYRKGNQVHVLTKPSAIARRFKALNGNSG</sequence>
<dbReference type="EMBL" id="KN819680">
    <property type="protein sequence ID" value="KIJ08193.1"/>
    <property type="molecule type" value="Genomic_DNA"/>
</dbReference>
<evidence type="ECO:0000313" key="1">
    <source>
        <dbReference type="EMBL" id="KIJ08193.1"/>
    </source>
</evidence>
<reference evidence="1 2" key="1">
    <citation type="submission" date="2014-06" db="EMBL/GenBank/DDBJ databases">
        <authorList>
            <consortium name="DOE Joint Genome Institute"/>
            <person name="Kuo A."/>
            <person name="Kohler A."/>
            <person name="Nagy L.G."/>
            <person name="Floudas D."/>
            <person name="Copeland A."/>
            <person name="Barry K.W."/>
            <person name="Cichocki N."/>
            <person name="Veneault-Fourrey C."/>
            <person name="LaButti K."/>
            <person name="Lindquist E.A."/>
            <person name="Lipzen A."/>
            <person name="Lundell T."/>
            <person name="Morin E."/>
            <person name="Murat C."/>
            <person name="Sun H."/>
            <person name="Tunlid A."/>
            <person name="Henrissat B."/>
            <person name="Grigoriev I.V."/>
            <person name="Hibbett D.S."/>
            <person name="Martin F."/>
            <person name="Nordberg H.P."/>
            <person name="Cantor M.N."/>
            <person name="Hua S.X."/>
        </authorList>
    </citation>
    <scope>NUCLEOTIDE SEQUENCE [LARGE SCALE GENOMIC DNA]</scope>
    <source>
        <strain evidence="1 2">ATCC 200175</strain>
    </source>
</reference>